<evidence type="ECO:0000313" key="1">
    <source>
        <dbReference type="EMBL" id="GCD12628.1"/>
    </source>
</evidence>
<dbReference type="EMBL" id="BHYK01000037">
    <property type="protein sequence ID" value="GCD12628.1"/>
    <property type="molecule type" value="Genomic_DNA"/>
</dbReference>
<evidence type="ECO:0000313" key="2">
    <source>
        <dbReference type="Proteomes" id="UP000287872"/>
    </source>
</evidence>
<keyword evidence="2" id="KW-1185">Reference proteome</keyword>
<reference evidence="1 2" key="1">
    <citation type="submission" date="2018-11" db="EMBL/GenBank/DDBJ databases">
        <title>Genome sequencing and assembly of Clostridium tagluense strain A121.</title>
        <authorList>
            <person name="Murakami T."/>
            <person name="Segawa T."/>
            <person name="Shcherbakova V.A."/>
            <person name="Mori H."/>
            <person name="Yoshimura Y."/>
        </authorList>
    </citation>
    <scope>NUCLEOTIDE SEQUENCE [LARGE SCALE GENOMIC DNA]</scope>
    <source>
        <strain evidence="1 2">A121</strain>
    </source>
</reference>
<dbReference type="Proteomes" id="UP000287872">
    <property type="component" value="Unassembled WGS sequence"/>
</dbReference>
<accession>A0A401UT47</accession>
<protein>
    <submittedName>
        <fullName evidence="1">Uncharacterized protein</fullName>
    </submittedName>
</protein>
<dbReference type="AlphaFoldDB" id="A0A401UT47"/>
<dbReference type="RefSeq" id="WP_125005464.1">
    <property type="nucleotide sequence ID" value="NZ_BHYK01000037.1"/>
</dbReference>
<proteinExistence type="predicted"/>
<organism evidence="1 2">
    <name type="scientific">Clostridium tagluense</name>
    <dbReference type="NCBI Taxonomy" id="360422"/>
    <lineage>
        <taxon>Bacteria</taxon>
        <taxon>Bacillati</taxon>
        <taxon>Bacillota</taxon>
        <taxon>Clostridia</taxon>
        <taxon>Eubacteriales</taxon>
        <taxon>Clostridiaceae</taxon>
        <taxon>Clostridium</taxon>
    </lineage>
</organism>
<comment type="caution">
    <text evidence="1">The sequence shown here is derived from an EMBL/GenBank/DDBJ whole genome shotgun (WGS) entry which is preliminary data.</text>
</comment>
<name>A0A401UT47_9CLOT</name>
<gene>
    <name evidence="1" type="ORF">Ctaglu_42510</name>
</gene>
<sequence>MMNKTESKIMLKAYYQVYYAQEILGFDKSDSLREFRFMFRDLGFKQDLVEVENKVICEKLDIKGTAKEMYRMIFETFLKYGVITNYDLNKIESSYEELKYIMTEEENKCHLARIKFLIE</sequence>